<accession>A0A9D9N4T7</accession>
<dbReference type="InterPro" id="IPR003607">
    <property type="entry name" value="HD/PDEase_dom"/>
</dbReference>
<dbReference type="SUPFAM" id="SSF109604">
    <property type="entry name" value="HD-domain/PDEase-like"/>
    <property type="match status" value="1"/>
</dbReference>
<protein>
    <submittedName>
        <fullName evidence="4">HDIG domain-containing protein</fullName>
    </submittedName>
</protein>
<feature type="transmembrane region" description="Helical" evidence="2">
    <location>
        <begin position="418"/>
        <end position="438"/>
    </location>
</feature>
<organism evidence="4 5">
    <name type="scientific">Candidatus Gallipaludibacter merdavium</name>
    <dbReference type="NCBI Taxonomy" id="2840839"/>
    <lineage>
        <taxon>Bacteria</taxon>
        <taxon>Pseudomonadati</taxon>
        <taxon>Bacteroidota</taxon>
        <taxon>Bacteroidia</taxon>
        <taxon>Bacteroidales</taxon>
        <taxon>Candidatus Gallipaludibacter</taxon>
    </lineage>
</organism>
<dbReference type="InterPro" id="IPR006675">
    <property type="entry name" value="HDIG_dom"/>
</dbReference>
<dbReference type="Pfam" id="PF07698">
    <property type="entry name" value="7TM-7TMR_HD"/>
    <property type="match status" value="1"/>
</dbReference>
<evidence type="ECO:0000256" key="1">
    <source>
        <dbReference type="SAM" id="MobiDB-lite"/>
    </source>
</evidence>
<dbReference type="SMART" id="SM00471">
    <property type="entry name" value="HDc"/>
    <property type="match status" value="1"/>
</dbReference>
<dbReference type="InterPro" id="IPR006674">
    <property type="entry name" value="HD_domain"/>
</dbReference>
<reference evidence="4" key="2">
    <citation type="journal article" date="2021" name="PeerJ">
        <title>Extensive microbial diversity within the chicken gut microbiome revealed by metagenomics and culture.</title>
        <authorList>
            <person name="Gilroy R."/>
            <person name="Ravi A."/>
            <person name="Getino M."/>
            <person name="Pursley I."/>
            <person name="Horton D.L."/>
            <person name="Alikhan N.F."/>
            <person name="Baker D."/>
            <person name="Gharbi K."/>
            <person name="Hall N."/>
            <person name="Watson M."/>
            <person name="Adriaenssens E.M."/>
            <person name="Foster-Nyarko E."/>
            <person name="Jarju S."/>
            <person name="Secka A."/>
            <person name="Antonio M."/>
            <person name="Oren A."/>
            <person name="Chaudhuri R.R."/>
            <person name="La Ragione R."/>
            <person name="Hildebrand F."/>
            <person name="Pallen M.J."/>
        </authorList>
    </citation>
    <scope>NUCLEOTIDE SEQUENCE</scope>
    <source>
        <strain evidence="4">G3-3990</strain>
    </source>
</reference>
<dbReference type="InterPro" id="IPR052722">
    <property type="entry name" value="PgpH_phosphodiesterase"/>
</dbReference>
<dbReference type="PANTHER" id="PTHR36442:SF1">
    <property type="entry name" value="CYCLIC-DI-AMP PHOSPHODIESTERASE PGPH"/>
    <property type="match status" value="1"/>
</dbReference>
<dbReference type="Pfam" id="PF07697">
    <property type="entry name" value="7TMR-HDED"/>
    <property type="match status" value="1"/>
</dbReference>
<feature type="transmembrane region" description="Helical" evidence="2">
    <location>
        <begin position="387"/>
        <end position="406"/>
    </location>
</feature>
<dbReference type="AlphaFoldDB" id="A0A9D9N4T7"/>
<dbReference type="Gene3D" id="1.10.3210.10">
    <property type="entry name" value="Hypothetical protein af1432"/>
    <property type="match status" value="1"/>
</dbReference>
<gene>
    <name evidence="4" type="ORF">IAA73_08565</name>
</gene>
<dbReference type="NCBIfam" id="TIGR00277">
    <property type="entry name" value="HDIG"/>
    <property type="match status" value="1"/>
</dbReference>
<feature type="transmembrane region" description="Helical" evidence="2">
    <location>
        <begin position="292"/>
        <end position="310"/>
    </location>
</feature>
<name>A0A9D9N4T7_9BACT</name>
<keyword evidence="2" id="KW-0812">Transmembrane</keyword>
<proteinExistence type="predicted"/>
<reference evidence="4" key="1">
    <citation type="submission" date="2020-10" db="EMBL/GenBank/DDBJ databases">
        <authorList>
            <person name="Gilroy R."/>
        </authorList>
    </citation>
    <scope>NUCLEOTIDE SEQUENCE</scope>
    <source>
        <strain evidence="4">G3-3990</strain>
    </source>
</reference>
<feature type="domain" description="HD/PDEase" evidence="3">
    <location>
        <begin position="467"/>
        <end position="624"/>
    </location>
</feature>
<dbReference type="EMBL" id="JADIMG010000081">
    <property type="protein sequence ID" value="MBO8460367.1"/>
    <property type="molecule type" value="Genomic_DNA"/>
</dbReference>
<sequence length="707" mass="80345">MKKIRLDSAIWQHVIKTLIFICAIGLIVQLFPTTNHFKYHFEIGKPWRYELVTASFDFPIYKDEEQLTKEQNEALREYTPYFTIDTTMGNRIMQEIIAKQSRKTLRPDMERYLTEQLQKIYMQGVLSVEMHDLLLKDNISHVAIVDNKRHVATTEATALYTPKTAYETINQSAPQHLSGLLSSLNLNRLLEPNLTLDTVTSAIAKKEIIDGISLTSGIVQSGERIIDRGEIVTPETYRILNSLKIAYEERTTTIHQSAQVIVGEVILVTLFIVLQILYLYLFRPRIFNNSKYVLFLVLMILMMVALASLTLKYTSLSIYIVPFALLPIIIRVFFDSRTALFAHMISTMLVSFIAPSPFEFIILQMAIGMAAVSSLKEMTQRSQLAQTALWIFASYCVMYVAFTLISEGDISKLEWLPFVYFALSSLFLLFAYGLIYLFEKIFGLTSSITLVELTNVNSDLMIRFAEVAPGTFQHSLQVSNLATEAAKKINANSLLVRTGALYHDIGKMEHPQYFIENQQGGHNPLNDLPLEEAAQVVIAHVSDGIKLAKKKGLPDTIISFISTHHGKSKVKYFYNTFVNRYPDRVPDESLFTYPGPLPNTKETALLMMADAVEARSRSLDEYTEESINQMVESMINGQIADGMFKETNLSFRDVEVVKAVFKSKIKNMYHHRIAYPEIKKTPAAEPTTEKPAEEKNQQSEDATEKTE</sequence>
<evidence type="ECO:0000256" key="2">
    <source>
        <dbReference type="SAM" id="Phobius"/>
    </source>
</evidence>
<feature type="transmembrane region" description="Helical" evidence="2">
    <location>
        <begin position="316"/>
        <end position="334"/>
    </location>
</feature>
<evidence type="ECO:0000313" key="5">
    <source>
        <dbReference type="Proteomes" id="UP000823641"/>
    </source>
</evidence>
<dbReference type="Pfam" id="PF01966">
    <property type="entry name" value="HD"/>
    <property type="match status" value="1"/>
</dbReference>
<dbReference type="InterPro" id="IPR011621">
    <property type="entry name" value="Metal-dep_PHydrolase_7TM_intra"/>
</dbReference>
<dbReference type="PANTHER" id="PTHR36442">
    <property type="entry name" value="CYCLIC-DI-AMP PHOSPHODIESTERASE PGPH"/>
    <property type="match status" value="1"/>
</dbReference>
<feature type="transmembrane region" description="Helical" evidence="2">
    <location>
        <begin position="260"/>
        <end position="280"/>
    </location>
</feature>
<evidence type="ECO:0000313" key="4">
    <source>
        <dbReference type="EMBL" id="MBO8460367.1"/>
    </source>
</evidence>
<evidence type="ECO:0000259" key="3">
    <source>
        <dbReference type="SMART" id="SM00471"/>
    </source>
</evidence>
<dbReference type="CDD" id="cd00077">
    <property type="entry name" value="HDc"/>
    <property type="match status" value="1"/>
</dbReference>
<comment type="caution">
    <text evidence="4">The sequence shown here is derived from an EMBL/GenBank/DDBJ whole genome shotgun (WGS) entry which is preliminary data.</text>
</comment>
<feature type="transmembrane region" description="Helical" evidence="2">
    <location>
        <begin position="346"/>
        <end position="367"/>
    </location>
</feature>
<keyword evidence="2" id="KW-0472">Membrane</keyword>
<dbReference type="InterPro" id="IPR011624">
    <property type="entry name" value="Metal-dep_PHydrolase_7TM_extra"/>
</dbReference>
<feature type="region of interest" description="Disordered" evidence="1">
    <location>
        <begin position="678"/>
        <end position="707"/>
    </location>
</feature>
<keyword evidence="2" id="KW-1133">Transmembrane helix</keyword>
<dbReference type="Proteomes" id="UP000823641">
    <property type="component" value="Unassembled WGS sequence"/>
</dbReference>
<feature type="transmembrane region" description="Helical" evidence="2">
    <location>
        <begin position="9"/>
        <end position="31"/>
    </location>
</feature>